<dbReference type="RefSeq" id="WP_135188880.1">
    <property type="nucleotide sequence ID" value="NZ_SPUM01000038.1"/>
</dbReference>
<proteinExistence type="predicted"/>
<protein>
    <submittedName>
        <fullName evidence="1">Type VI secretion system baseplate subunit TssF</fullName>
    </submittedName>
</protein>
<name>A0A4Y9T313_9BURK</name>
<dbReference type="PIRSF" id="PIRSF028304">
    <property type="entry name" value="UCP028304"/>
    <property type="match status" value="1"/>
</dbReference>
<dbReference type="OrthoDB" id="9763676at2"/>
<keyword evidence="2" id="KW-1185">Reference proteome</keyword>
<dbReference type="Proteomes" id="UP000297258">
    <property type="component" value="Unassembled WGS sequence"/>
</dbReference>
<dbReference type="Pfam" id="PF05947">
    <property type="entry name" value="T6SS_TssF"/>
    <property type="match status" value="1"/>
</dbReference>
<gene>
    <name evidence="1" type="primary">tssF</name>
    <name evidence="1" type="ORF">E4O92_06185</name>
</gene>
<sequence length="621" mass="69001">MSSSLQNLLRYFQHELVMNDALRDDFTRRHPSLASSLGMAGAGAEQDPHIQQLLQAIALMNAHTAMRIDAGHDWLTEALLHMNYPHYLRPFPSCTIVQFDAGDTERGAHTLETVTSVQRGTLLLGPVSEKVRCQFRTVYPVTIAPIRLCAALFGSALSRPAAGRLPPEVTHLISLTFETTSSMAGIGDYGLEQLRLFIDAEPSLCAHLRDAVYLGVTSAWLECGEAGSWVRLRQLPLRSVGFTDDEAILPFQARSHHAFRLLTEYGCFPEKFNFLGLDLAACANSIPAGCHRVTLHLGVAGMRHDSDAAQILGKLTQQHLRLFCTPAVNLFNKAGCAIELDHTKTEYVLPTDAVEPRAFDLYSIDRVSAIEERADGRGEAQEFFPYYSLKHGIAGGRRGNYYYFRRKDLLADLSPGYEHAISLVDLDLNPLQVKAAKVSIDLTCTNRDLPTRMPFGARNGDLSMAEPLGGIPIRILRRPSRSYRFSPKDRWRLISHLSLNHHSLMQGDVAPLAELLTLYNLPQSPVNARQVGGIVALSAKPARIRWREDFATSFIRGIEIRLAVDEQAYAGCGLHAFVQVLDHFFGLYVHLNSYVQLIVVCHQTGKEILRCSPRSGSLQLL</sequence>
<dbReference type="PANTHER" id="PTHR35370">
    <property type="entry name" value="CYTOPLASMIC PROTEIN-RELATED-RELATED"/>
    <property type="match status" value="1"/>
</dbReference>
<accession>A0A4Y9T313</accession>
<dbReference type="EMBL" id="SPUM01000038">
    <property type="protein sequence ID" value="TFW33581.1"/>
    <property type="molecule type" value="Genomic_DNA"/>
</dbReference>
<evidence type="ECO:0000313" key="2">
    <source>
        <dbReference type="Proteomes" id="UP000297258"/>
    </source>
</evidence>
<reference evidence="1 2" key="1">
    <citation type="submission" date="2019-03" db="EMBL/GenBank/DDBJ databases">
        <title>Draft genome of Massilia hortus sp. nov., a novel bacterial species of the Oxalobacteraceae family.</title>
        <authorList>
            <person name="Peta V."/>
            <person name="Raths R."/>
            <person name="Bucking H."/>
        </authorList>
    </citation>
    <scope>NUCLEOTIDE SEQUENCE [LARGE SCALE GENOMIC DNA]</scope>
    <source>
        <strain evidence="1 2">ONC3</strain>
    </source>
</reference>
<dbReference type="AlphaFoldDB" id="A0A4Y9T313"/>
<comment type="caution">
    <text evidence="1">The sequence shown here is derived from an EMBL/GenBank/DDBJ whole genome shotgun (WGS) entry which is preliminary data.</text>
</comment>
<evidence type="ECO:0000313" key="1">
    <source>
        <dbReference type="EMBL" id="TFW33581.1"/>
    </source>
</evidence>
<dbReference type="NCBIfam" id="TIGR03359">
    <property type="entry name" value="VI_chp_6"/>
    <property type="match status" value="1"/>
</dbReference>
<dbReference type="PANTHER" id="PTHR35370:SF1">
    <property type="entry name" value="TYPE VI SECRETION SYSTEM COMPONENT TSSF1"/>
    <property type="match status" value="1"/>
</dbReference>
<dbReference type="InterPro" id="IPR010272">
    <property type="entry name" value="T6SS_TssF"/>
</dbReference>
<organism evidence="1 2">
    <name type="scientific">Massilia horti</name>
    <dbReference type="NCBI Taxonomy" id="2562153"/>
    <lineage>
        <taxon>Bacteria</taxon>
        <taxon>Pseudomonadati</taxon>
        <taxon>Pseudomonadota</taxon>
        <taxon>Betaproteobacteria</taxon>
        <taxon>Burkholderiales</taxon>
        <taxon>Oxalobacteraceae</taxon>
        <taxon>Telluria group</taxon>
        <taxon>Massilia</taxon>
    </lineage>
</organism>